<evidence type="ECO:0000256" key="1">
    <source>
        <dbReference type="SAM" id="SignalP"/>
    </source>
</evidence>
<keyword evidence="1" id="KW-0732">Signal</keyword>
<dbReference type="PANTHER" id="PTHR47199">
    <property type="entry name" value="PHOTOSYSTEM II STABILITY/ASSEMBLY FACTOR HCF136, CHLOROPLASTIC"/>
    <property type="match status" value="1"/>
</dbReference>
<evidence type="ECO:0008006" key="4">
    <source>
        <dbReference type="Google" id="ProtNLM"/>
    </source>
</evidence>
<feature type="signal peptide" evidence="1">
    <location>
        <begin position="1"/>
        <end position="23"/>
    </location>
</feature>
<keyword evidence="3" id="KW-1185">Reference proteome</keyword>
<dbReference type="Proteomes" id="UP000199391">
    <property type="component" value="Unassembled WGS sequence"/>
</dbReference>
<reference evidence="3" key="1">
    <citation type="submission" date="2016-10" db="EMBL/GenBank/DDBJ databases">
        <authorList>
            <person name="Varghese N."/>
            <person name="Submissions S."/>
        </authorList>
    </citation>
    <scope>NUCLEOTIDE SEQUENCE [LARGE SCALE GENOMIC DNA]</scope>
    <source>
        <strain evidence="3">CGMCC 1.11014</strain>
    </source>
</reference>
<dbReference type="SUPFAM" id="SSF110296">
    <property type="entry name" value="Oligoxyloglucan reducing end-specific cellobiohydrolase"/>
    <property type="match status" value="1"/>
</dbReference>
<dbReference type="STRING" id="1035707.SAMN05216552_103626"/>
<dbReference type="CDD" id="cd15482">
    <property type="entry name" value="Sialidase_non-viral"/>
    <property type="match status" value="1"/>
</dbReference>
<proteinExistence type="predicted"/>
<protein>
    <recommendedName>
        <fullName evidence="4">Photosynthesis system II assembly factor Ycf48/Hcf136-like domain-containing protein</fullName>
    </recommendedName>
</protein>
<sequence>MLAPLCGPLLALLALLGPAQALAAVDLLALPAILSANADKRMLLNLAWAGKRLLAVGERGTIVYSDNSGKDWTQAEVPASVTLTAVHFPSPLSGWAVGHDGLILTSQNGGKTWTRQFDGNQANALMLEAAQGHLRRAQAARQDPASLQRLKDALEDAMAGAKFGPSRPLFDVWFASATVGYAVGSFGQVFRTGDAGAHWALAGIEAGNPDGLHINAVSGQADGAVLLAAEAGKLFRLGAGATAWQRLDTGYAGQLFGAREFQEGGGASVILAYGFGGTVFRSSDQGRHWRAIPTGTKKSLTASVMLDDGTLYLSAADGRLLKSSDGGRSFVAGPATSSPVSAMTWAESQHTLILAGAAGAVRFPLHTAEQPRSP</sequence>
<dbReference type="Gene3D" id="2.130.10.10">
    <property type="entry name" value="YVTN repeat-like/Quinoprotein amine dehydrogenase"/>
    <property type="match status" value="2"/>
</dbReference>
<name>A0A1I7LS93_9BURK</name>
<accession>A0A1I7LS93</accession>
<dbReference type="EMBL" id="FPBO01000036">
    <property type="protein sequence ID" value="SFV12430.1"/>
    <property type="molecule type" value="Genomic_DNA"/>
</dbReference>
<dbReference type="InterPro" id="IPR015943">
    <property type="entry name" value="WD40/YVTN_repeat-like_dom_sf"/>
</dbReference>
<feature type="chain" id="PRO_5011436833" description="Photosynthesis system II assembly factor Ycf48/Hcf136-like domain-containing protein" evidence="1">
    <location>
        <begin position="24"/>
        <end position="374"/>
    </location>
</feature>
<evidence type="ECO:0000313" key="2">
    <source>
        <dbReference type="EMBL" id="SFV12430.1"/>
    </source>
</evidence>
<dbReference type="PANTHER" id="PTHR47199:SF2">
    <property type="entry name" value="PHOTOSYSTEM II STABILITY_ASSEMBLY FACTOR HCF136, CHLOROPLASTIC"/>
    <property type="match status" value="1"/>
</dbReference>
<gene>
    <name evidence="2" type="ORF">SAMN05216552_103626</name>
</gene>
<evidence type="ECO:0000313" key="3">
    <source>
        <dbReference type="Proteomes" id="UP000199391"/>
    </source>
</evidence>
<organism evidence="2 3">
    <name type="scientific">Pseudoduganella namucuonensis</name>
    <dbReference type="NCBI Taxonomy" id="1035707"/>
    <lineage>
        <taxon>Bacteria</taxon>
        <taxon>Pseudomonadati</taxon>
        <taxon>Pseudomonadota</taxon>
        <taxon>Betaproteobacteria</taxon>
        <taxon>Burkholderiales</taxon>
        <taxon>Oxalobacteraceae</taxon>
        <taxon>Telluria group</taxon>
        <taxon>Pseudoduganella</taxon>
    </lineage>
</organism>
<dbReference type="AlphaFoldDB" id="A0A1I7LS93"/>